<dbReference type="Gene3D" id="3.30.1540.10">
    <property type="entry name" value="formyl-coa transferase, domain 3"/>
    <property type="match status" value="1"/>
</dbReference>
<accession>A0A853APD9</accession>
<gene>
    <name evidence="2" type="ORF">HNR68_002973</name>
</gene>
<dbReference type="PANTHER" id="PTHR48207:SF3">
    <property type="entry name" value="SUCCINATE--HYDROXYMETHYLGLUTARATE COA-TRANSFERASE"/>
    <property type="match status" value="1"/>
</dbReference>
<dbReference type="SUPFAM" id="SSF89796">
    <property type="entry name" value="CoA-transferase family III (CaiB/BaiF)"/>
    <property type="match status" value="1"/>
</dbReference>
<name>A0A853APD9_9PSEU</name>
<comment type="caution">
    <text evidence="2">The sequence shown here is derived from an EMBL/GenBank/DDBJ whole genome shotgun (WGS) entry which is preliminary data.</text>
</comment>
<dbReference type="EMBL" id="JACCFJ010000001">
    <property type="protein sequence ID" value="NYI84343.1"/>
    <property type="molecule type" value="Genomic_DNA"/>
</dbReference>
<dbReference type="PANTHER" id="PTHR48207">
    <property type="entry name" value="SUCCINATE--HYDROXYMETHYLGLUTARATE COA-TRANSFERASE"/>
    <property type="match status" value="1"/>
</dbReference>
<evidence type="ECO:0000313" key="3">
    <source>
        <dbReference type="Proteomes" id="UP000587002"/>
    </source>
</evidence>
<dbReference type="InterPro" id="IPR023606">
    <property type="entry name" value="CoA-Trfase_III_dom_1_sf"/>
</dbReference>
<dbReference type="InterPro" id="IPR003673">
    <property type="entry name" value="CoA-Trfase_fam_III"/>
</dbReference>
<dbReference type="AlphaFoldDB" id="A0A853APD9"/>
<keyword evidence="1 2" id="KW-0808">Transferase</keyword>
<proteinExistence type="predicted"/>
<dbReference type="InterPro" id="IPR044855">
    <property type="entry name" value="CoA-Trfase_III_dom3_sf"/>
</dbReference>
<dbReference type="RefSeq" id="WP_179721404.1">
    <property type="nucleotide sequence ID" value="NZ_BAABFH010000001.1"/>
</dbReference>
<dbReference type="Pfam" id="PF02515">
    <property type="entry name" value="CoA_transf_3"/>
    <property type="match status" value="1"/>
</dbReference>
<dbReference type="GO" id="GO:0008410">
    <property type="term" value="F:CoA-transferase activity"/>
    <property type="evidence" value="ECO:0007669"/>
    <property type="project" value="TreeGrafter"/>
</dbReference>
<dbReference type="Proteomes" id="UP000587002">
    <property type="component" value="Unassembled WGS sequence"/>
</dbReference>
<evidence type="ECO:0000256" key="1">
    <source>
        <dbReference type="ARBA" id="ARBA00022679"/>
    </source>
</evidence>
<keyword evidence="3" id="KW-1185">Reference proteome</keyword>
<sequence length="406" mass="43559">MTAEQDSTAPLAGIRVLDLSKILAGPYVSQALSDMGAEVVKVEHPDGGDPTRSWGPPFRGPDATYNLAINRNKRSVALDLTTEDGQAIAHRLLERSDVVIDNFRPGSSLARAFHGPQLVERYPRLVALHLSAYGETGPLRDEPGYDMVVQAAAGLMSLTGEPDGPPVKAGFAFGDLGAAMWGLTGVLAALVERARTGRGKYVSTSLYESQLAFHGSFATAYFATGQNPPRLGSGHPSLVPYQAYPTADGHLVIAVGNNAQWRALCTALERPELATHPDCATNADRVEHRDEVNDAICERLRTAGTAHWLAVCKEHGVPVAPVRTLAEVYQCPQTAALGMVDRVDHPVVGELEQIALPLTFDGRRPRPRTAPPTLGQHTREVLESLGCPADQVERVLARAQEGAREA</sequence>
<evidence type="ECO:0000313" key="2">
    <source>
        <dbReference type="EMBL" id="NYI84343.1"/>
    </source>
</evidence>
<organism evidence="2 3">
    <name type="scientific">Saccharopolyspora hordei</name>
    <dbReference type="NCBI Taxonomy" id="1838"/>
    <lineage>
        <taxon>Bacteria</taxon>
        <taxon>Bacillati</taxon>
        <taxon>Actinomycetota</taxon>
        <taxon>Actinomycetes</taxon>
        <taxon>Pseudonocardiales</taxon>
        <taxon>Pseudonocardiaceae</taxon>
        <taxon>Saccharopolyspora</taxon>
    </lineage>
</organism>
<protein>
    <submittedName>
        <fullName evidence="2">Crotonobetainyl-CoA:carnitine CoA-transferase CaiB-like acyl-CoA transferase</fullName>
    </submittedName>
</protein>
<dbReference type="InterPro" id="IPR050483">
    <property type="entry name" value="CoA-transferase_III_domain"/>
</dbReference>
<reference evidence="2 3" key="1">
    <citation type="submission" date="2020-07" db="EMBL/GenBank/DDBJ databases">
        <title>Sequencing the genomes of 1000 actinobacteria strains.</title>
        <authorList>
            <person name="Klenk H.-P."/>
        </authorList>
    </citation>
    <scope>NUCLEOTIDE SEQUENCE [LARGE SCALE GENOMIC DNA]</scope>
    <source>
        <strain evidence="2 3">DSM 44065</strain>
    </source>
</reference>
<dbReference type="Gene3D" id="3.40.50.10540">
    <property type="entry name" value="Crotonobetainyl-coa:carnitine coa-transferase, domain 1"/>
    <property type="match status" value="1"/>
</dbReference>